<evidence type="ECO:0000313" key="2">
    <source>
        <dbReference type="EMBL" id="MCQ8183801.1"/>
    </source>
</evidence>
<dbReference type="RefSeq" id="WP_256617604.1">
    <property type="nucleotide sequence ID" value="NZ_JANIBC010000001.1"/>
</dbReference>
<dbReference type="InterPro" id="IPR000182">
    <property type="entry name" value="GNAT_dom"/>
</dbReference>
<evidence type="ECO:0000313" key="3">
    <source>
        <dbReference type="Proteomes" id="UP001142610"/>
    </source>
</evidence>
<feature type="domain" description="N-acetyltransferase" evidence="1">
    <location>
        <begin position="2"/>
        <end position="164"/>
    </location>
</feature>
<evidence type="ECO:0000259" key="1">
    <source>
        <dbReference type="PROSITE" id="PS51186"/>
    </source>
</evidence>
<dbReference type="EMBL" id="JANIBC010000001">
    <property type="protein sequence ID" value="MCQ8183801.1"/>
    <property type="molecule type" value="Genomic_DNA"/>
</dbReference>
<dbReference type="PANTHER" id="PTHR43441:SF6">
    <property type="entry name" value="N-ACETYLTRANSFERASE DOMAIN-CONTAINING PROTEIN"/>
    <property type="match status" value="1"/>
</dbReference>
<dbReference type="PROSITE" id="PS51186">
    <property type="entry name" value="GNAT"/>
    <property type="match status" value="1"/>
</dbReference>
<dbReference type="SUPFAM" id="SSF55729">
    <property type="entry name" value="Acyl-CoA N-acyltransferases (Nat)"/>
    <property type="match status" value="1"/>
</dbReference>
<dbReference type="GO" id="GO:0008999">
    <property type="term" value="F:protein-N-terminal-alanine acetyltransferase activity"/>
    <property type="evidence" value="ECO:0007669"/>
    <property type="project" value="TreeGrafter"/>
</dbReference>
<protein>
    <submittedName>
        <fullName evidence="2">GNAT family N-acetyltransferase</fullName>
    </submittedName>
</protein>
<dbReference type="AlphaFoldDB" id="A0A9X2L681"/>
<comment type="caution">
    <text evidence="2">The sequence shown here is derived from an EMBL/GenBank/DDBJ whole genome shotgun (WGS) entry which is preliminary data.</text>
</comment>
<organism evidence="2 3">
    <name type="scientific">Parvularcula maris</name>
    <dbReference type="NCBI Taxonomy" id="2965077"/>
    <lineage>
        <taxon>Bacteria</taxon>
        <taxon>Pseudomonadati</taxon>
        <taxon>Pseudomonadota</taxon>
        <taxon>Alphaproteobacteria</taxon>
        <taxon>Parvularculales</taxon>
        <taxon>Parvularculaceae</taxon>
        <taxon>Parvularcula</taxon>
    </lineage>
</organism>
<dbReference type="InterPro" id="IPR016181">
    <property type="entry name" value="Acyl_CoA_acyltransferase"/>
</dbReference>
<name>A0A9X2L681_9PROT</name>
<proteinExistence type="predicted"/>
<reference evidence="2" key="1">
    <citation type="submission" date="2022-07" db="EMBL/GenBank/DDBJ databases">
        <title>Parvularcula maris sp. nov., an algicidal bacterium isolated from seawater.</title>
        <authorList>
            <person name="Li F."/>
        </authorList>
    </citation>
    <scope>NUCLEOTIDE SEQUENCE</scope>
    <source>
        <strain evidence="2">BGMRC 0090</strain>
    </source>
</reference>
<keyword evidence="3" id="KW-1185">Reference proteome</keyword>
<accession>A0A9X2L681</accession>
<gene>
    <name evidence="2" type="ORF">NOG11_00210</name>
</gene>
<dbReference type="Proteomes" id="UP001142610">
    <property type="component" value="Unassembled WGS sequence"/>
</dbReference>
<dbReference type="Gene3D" id="3.40.630.30">
    <property type="match status" value="1"/>
</dbReference>
<dbReference type="GO" id="GO:1990189">
    <property type="term" value="F:protein N-terminal-serine acetyltransferase activity"/>
    <property type="evidence" value="ECO:0007669"/>
    <property type="project" value="TreeGrafter"/>
</dbReference>
<dbReference type="Pfam" id="PF13302">
    <property type="entry name" value="Acetyltransf_3"/>
    <property type="match status" value="1"/>
</dbReference>
<dbReference type="PANTHER" id="PTHR43441">
    <property type="entry name" value="RIBOSOMAL-PROTEIN-SERINE ACETYLTRANSFERASE"/>
    <property type="match status" value="1"/>
</dbReference>
<dbReference type="GO" id="GO:0005737">
    <property type="term" value="C:cytoplasm"/>
    <property type="evidence" value="ECO:0007669"/>
    <property type="project" value="TreeGrafter"/>
</dbReference>
<sequence length="172" mass="19182">MVRLRPTDPGRDAAALFAVFGDDSACRYLPDPAVKSEAELEAKLAAWVKEAPDTDWVVTEGEDGAALGRVTIYPDELGIWQIGVMTCPAAQGRGFAGEALRQAVDHVDRVHAPRRMEADIDPDNLPSRRLFERHGFTLEGVLRKRWHTHIGVRDTALYALVEGDERPWRRSP</sequence>
<dbReference type="InterPro" id="IPR051908">
    <property type="entry name" value="Ribosomal_N-acetyltransferase"/>
</dbReference>